<dbReference type="RefSeq" id="WP_013578901.1">
    <property type="nucleotide sequence ID" value="NC_015064.1"/>
</dbReference>
<keyword evidence="3" id="KW-1185">Reference proteome</keyword>
<dbReference type="EMBL" id="CP002480">
    <property type="protein sequence ID" value="ADW67573.1"/>
    <property type="molecule type" value="Genomic_DNA"/>
</dbReference>
<name>E8WY34_GRATM</name>
<feature type="compositionally biased region" description="Basic and acidic residues" evidence="1">
    <location>
        <begin position="341"/>
        <end position="351"/>
    </location>
</feature>
<dbReference type="OrthoDB" id="111307at2"/>
<dbReference type="KEGG" id="acm:AciX9_0501"/>
<proteinExistence type="predicted"/>
<evidence type="ECO:0000313" key="2">
    <source>
        <dbReference type="EMBL" id="ADW67573.1"/>
    </source>
</evidence>
<accession>E8WY34</accession>
<protein>
    <submittedName>
        <fullName evidence="2">Uncharacterized protein</fullName>
    </submittedName>
</protein>
<dbReference type="HOGENOM" id="CLU_823317_0_0_0"/>
<dbReference type="AlphaFoldDB" id="E8WY34"/>
<evidence type="ECO:0000256" key="1">
    <source>
        <dbReference type="SAM" id="MobiDB-lite"/>
    </source>
</evidence>
<dbReference type="eggNOG" id="ENOG502ZQNI">
    <property type="taxonomic scope" value="Bacteria"/>
</dbReference>
<sequence length="351" mass="37645">MIWTRVVLGLVLGAGLLHGQQTAHVVSAEPDTDKDGLSDELEQRLLTQFAPSFMVGKDDCSNVPAEFVPEMKVPTVKTEDGTIYGQAFPVKSSSKDAPEVEIHFYHLWRIDCGRHGHPLDTEHVSALVRASGPDVLTAKWTAVYWYAAAHEQTVCDVSQIARASTLHAEEHGANVWISPGKHASYLNETLCQRGCGADKCEQMTALPAARIVNLGEPGRPMNGSVFVASNQWPLLGKMEATNFPAEPLGRLEKLPETDIAWYSAGRHPAQQIISISGRTELKLANSADNTGSAISTAGDATGGALSTAQDSTGNALGKSYRKTTHALGTSARHVGQALHVTPKDDPAKQPE</sequence>
<dbReference type="STRING" id="1198114.AciX9_0501"/>
<organism evidence="3">
    <name type="scientific">Granulicella tundricola (strain ATCC BAA-1859 / DSM 23138 / MP5ACTX9)</name>
    <dbReference type="NCBI Taxonomy" id="1198114"/>
    <lineage>
        <taxon>Bacteria</taxon>
        <taxon>Pseudomonadati</taxon>
        <taxon>Acidobacteriota</taxon>
        <taxon>Terriglobia</taxon>
        <taxon>Terriglobales</taxon>
        <taxon>Acidobacteriaceae</taxon>
        <taxon>Granulicella</taxon>
    </lineage>
</organism>
<dbReference type="PaxDb" id="1198114-AciX9_0501"/>
<reference evidence="3" key="1">
    <citation type="submission" date="2011-01" db="EMBL/GenBank/DDBJ databases">
        <title>Complete sequence of chromosome of Acidobacterium sp. MP5ACTX9.</title>
        <authorList>
            <consortium name="US DOE Joint Genome Institute"/>
            <person name="Lucas S."/>
            <person name="Copeland A."/>
            <person name="Lapidus A."/>
            <person name="Cheng J.-F."/>
            <person name="Goodwin L."/>
            <person name="Pitluck S."/>
            <person name="Teshima H."/>
            <person name="Detter J.C."/>
            <person name="Han C."/>
            <person name="Tapia R."/>
            <person name="Land M."/>
            <person name="Hauser L."/>
            <person name="Kyrpides N."/>
            <person name="Ivanova N."/>
            <person name="Ovchinnikova G."/>
            <person name="Pagani I."/>
            <person name="Rawat S.R."/>
            <person name="Mannisto M."/>
            <person name="Haggblom M.M."/>
            <person name="Woyke T."/>
        </authorList>
    </citation>
    <scope>NUCLEOTIDE SEQUENCE [LARGE SCALE GENOMIC DNA]</scope>
    <source>
        <strain evidence="3">MP5ACTX9</strain>
    </source>
</reference>
<evidence type="ECO:0000313" key="3">
    <source>
        <dbReference type="Proteomes" id="UP000000343"/>
    </source>
</evidence>
<dbReference type="Proteomes" id="UP000000343">
    <property type="component" value="Chromosome"/>
</dbReference>
<feature type="region of interest" description="Disordered" evidence="1">
    <location>
        <begin position="330"/>
        <end position="351"/>
    </location>
</feature>
<gene>
    <name evidence="2" type="ordered locus">AciX9_0501</name>
</gene>